<evidence type="ECO:0000256" key="2">
    <source>
        <dbReference type="HAMAP-Rule" id="MF_02214"/>
    </source>
</evidence>
<feature type="binding site" evidence="2">
    <location>
        <position position="208"/>
    </location>
    <ligand>
        <name>Zn(2+)</name>
        <dbReference type="ChEBI" id="CHEBI:29105"/>
    </ligand>
</feature>
<dbReference type="HAMAP" id="MF_02214">
    <property type="entry name" value="Lipid_II_synth_MurT"/>
    <property type="match status" value="1"/>
</dbReference>
<dbReference type="EMBL" id="BMOY01000004">
    <property type="protein sequence ID" value="GGI97673.1"/>
    <property type="molecule type" value="Genomic_DNA"/>
</dbReference>
<comment type="catalytic activity">
    <reaction evidence="2">
        <text>beta-D-GlcNAc-(1-&gt;4)-Mur2Ac(oyl-L-Ala-gamma-D-O-P-Glu-L-Lys-D-Ala-D-Ala)-di-trans,octa-cis-undecaprenyl diphosphate + NH4(+) = beta-D-GlcNAc-(1-&gt;4)-Mur2Ac(oyl-L-Ala-D-isoglutaminyl-L-Lys-D-Ala-D-Ala)-di-trans,octa-cis-undecaprenyl diphosphate + phosphate + H(+)</text>
        <dbReference type="Rhea" id="RHEA:57932"/>
        <dbReference type="ChEBI" id="CHEBI:15378"/>
        <dbReference type="ChEBI" id="CHEBI:28938"/>
        <dbReference type="ChEBI" id="CHEBI:43474"/>
        <dbReference type="ChEBI" id="CHEBI:62233"/>
        <dbReference type="ChEBI" id="CHEBI:143132"/>
    </reaction>
</comment>
<keyword evidence="7" id="KW-1185">Reference proteome</keyword>
<dbReference type="GO" id="GO:0008270">
    <property type="term" value="F:zinc ion binding"/>
    <property type="evidence" value="ECO:0007669"/>
    <property type="project" value="UniProtKB-UniRule"/>
</dbReference>
<keyword evidence="2" id="KW-0067">ATP-binding</keyword>
<evidence type="ECO:0000259" key="4">
    <source>
        <dbReference type="Pfam" id="PF08245"/>
    </source>
</evidence>
<feature type="binding site" evidence="2">
    <location>
        <position position="227"/>
    </location>
    <ligand>
        <name>Zn(2+)</name>
        <dbReference type="ChEBI" id="CHEBI:29105"/>
    </ligand>
</feature>
<dbReference type="GO" id="GO:0016881">
    <property type="term" value="F:acid-amino acid ligase activity"/>
    <property type="evidence" value="ECO:0007669"/>
    <property type="project" value="InterPro"/>
</dbReference>
<sequence>MIGLWIGKCVLWLMQRFGRRATSLPGKMALRISPRLFARLARQLNFCAVVTGTNGKTTTTAMLSRMFAAGEPVIHNAEGANMQQGILTALLRAASWTGRLRVRTAVFEVDEATLPVVAPYLPIRVAVVTNLFRDQLDRYGELDTTVRKVTEGLARTAASLVLNGDDPLVRHVGLSLGTHHVVYFGMHRGHLHPLEREVMRDGAFCLRCGHPLRYDGFFYGQLGQYACTHCDFVQPHPTFCGQYEPGRLHVHQEGLPGMSFPLPTRGLFNAYNALAAVAAARVSGLSAGQIERGLQSFVPPLGRMQPFATTPVSVLNLIKNPAGCDSVLAAIAAEPGDKGFCILINDLAADGRDVSWLWDADFEWLPDRIQPAFCVAGGLRAEDMAVRLKYAGLPAAAIVPVPGIEPAIDAALDRAAARGVSLYVLATYTALYPAARHLTRRADTTSGTASWDAGRKNDETHPDSPPVSRSPESVRG</sequence>
<keyword evidence="2" id="KW-0436">Ligase</keyword>
<keyword evidence="2" id="KW-0547">Nucleotide-binding</keyword>
<feature type="compositionally biased region" description="Low complexity" evidence="3">
    <location>
        <begin position="466"/>
        <end position="476"/>
    </location>
</feature>
<dbReference type="Gene3D" id="3.40.1190.10">
    <property type="entry name" value="Mur-like, catalytic domain"/>
    <property type="match status" value="1"/>
</dbReference>
<feature type="binding site" evidence="2">
    <location>
        <position position="205"/>
    </location>
    <ligand>
        <name>Zn(2+)</name>
        <dbReference type="ChEBI" id="CHEBI:29105"/>
    </ligand>
</feature>
<comment type="caution">
    <text evidence="6">The sequence shown here is derived from an EMBL/GenBank/DDBJ whole genome shotgun (WGS) entry which is preliminary data.</text>
</comment>
<comment type="catalytic activity">
    <reaction evidence="2">
        <text>beta-D-GlcNAc-(1-&gt;4)-Mur2Ac(oyl-L-Ala-gamma-D-Glu-L-Lys-D-Ala-D-Ala)-di-trans,octa-cis-undecaprenyl diphosphate + L-glutamine + ATP + H2O = beta-D-GlcNAc-(1-&gt;4)-Mur2Ac(oyl-L-Ala-D-isoglutaminyl-L-Lys-D-Ala-D-Ala)-di-trans,octa-cis-undecaprenyl diphosphate + L-glutamate + ADP + phosphate + H(+)</text>
        <dbReference type="Rhea" id="RHEA:57928"/>
        <dbReference type="ChEBI" id="CHEBI:15377"/>
        <dbReference type="ChEBI" id="CHEBI:15378"/>
        <dbReference type="ChEBI" id="CHEBI:29985"/>
        <dbReference type="ChEBI" id="CHEBI:30616"/>
        <dbReference type="ChEBI" id="CHEBI:43474"/>
        <dbReference type="ChEBI" id="CHEBI:58359"/>
        <dbReference type="ChEBI" id="CHEBI:60033"/>
        <dbReference type="ChEBI" id="CHEBI:62233"/>
        <dbReference type="ChEBI" id="CHEBI:456216"/>
        <dbReference type="EC" id="6.3.5.13"/>
    </reaction>
</comment>
<dbReference type="Pfam" id="PF08353">
    <property type="entry name" value="MurT_C"/>
    <property type="match status" value="1"/>
</dbReference>
<gene>
    <name evidence="2" type="primary">murT</name>
    <name evidence="6" type="ORF">GCM10010885_04220</name>
</gene>
<dbReference type="GO" id="GO:0005524">
    <property type="term" value="F:ATP binding"/>
    <property type="evidence" value="ECO:0007669"/>
    <property type="project" value="UniProtKB-UniRule"/>
</dbReference>
<dbReference type="InterPro" id="IPR043703">
    <property type="entry name" value="Lipid_II_synth_MurT"/>
</dbReference>
<dbReference type="InterPro" id="IPR013221">
    <property type="entry name" value="Mur_ligase_cen"/>
</dbReference>
<evidence type="ECO:0000256" key="3">
    <source>
        <dbReference type="SAM" id="MobiDB-lite"/>
    </source>
</evidence>
<dbReference type="Pfam" id="PF08245">
    <property type="entry name" value="Mur_ligase_M"/>
    <property type="match status" value="1"/>
</dbReference>
<feature type="compositionally biased region" description="Basic and acidic residues" evidence="3">
    <location>
        <begin position="453"/>
        <end position="462"/>
    </location>
</feature>
<feature type="region of interest" description="Disordered" evidence="3">
    <location>
        <begin position="443"/>
        <end position="476"/>
    </location>
</feature>
<comment type="subunit">
    <text evidence="2">Forms a heterodimer with GatD.</text>
</comment>
<dbReference type="AlphaFoldDB" id="A0A917NFN7"/>
<accession>A0A917NFN7</accession>
<feature type="active site" evidence="2">
    <location>
        <position position="353"/>
    </location>
</feature>
<comment type="pathway">
    <text evidence="1 2">Cell wall biogenesis; peptidoglycan biosynthesis.</text>
</comment>
<keyword evidence="2" id="KW-0479">Metal-binding</keyword>
<keyword evidence="2" id="KW-0133">Cell shape</keyword>
<organism evidence="6 7">
    <name type="scientific">Alicyclobacillus cellulosilyticus</name>
    <dbReference type="NCBI Taxonomy" id="1003997"/>
    <lineage>
        <taxon>Bacteria</taxon>
        <taxon>Bacillati</taxon>
        <taxon>Bacillota</taxon>
        <taxon>Bacilli</taxon>
        <taxon>Bacillales</taxon>
        <taxon>Alicyclobacillaceae</taxon>
        <taxon>Alicyclobacillus</taxon>
    </lineage>
</organism>
<proteinExistence type="inferred from homology"/>
<reference evidence="6" key="1">
    <citation type="journal article" date="2014" name="Int. J. Syst. Evol. Microbiol.">
        <title>Complete genome sequence of Corynebacterium casei LMG S-19264T (=DSM 44701T), isolated from a smear-ripened cheese.</title>
        <authorList>
            <consortium name="US DOE Joint Genome Institute (JGI-PGF)"/>
            <person name="Walter F."/>
            <person name="Albersmeier A."/>
            <person name="Kalinowski J."/>
            <person name="Ruckert C."/>
        </authorList>
    </citation>
    <scope>NUCLEOTIDE SEQUENCE</scope>
    <source>
        <strain evidence="6">JCM 18487</strain>
    </source>
</reference>
<evidence type="ECO:0000313" key="7">
    <source>
        <dbReference type="Proteomes" id="UP000637695"/>
    </source>
</evidence>
<reference evidence="6" key="2">
    <citation type="submission" date="2020-09" db="EMBL/GenBank/DDBJ databases">
        <authorList>
            <person name="Sun Q."/>
            <person name="Ohkuma M."/>
        </authorList>
    </citation>
    <scope>NUCLEOTIDE SEQUENCE</scope>
    <source>
        <strain evidence="6">JCM 18487</strain>
    </source>
</reference>
<evidence type="ECO:0000256" key="1">
    <source>
        <dbReference type="ARBA" id="ARBA00004752"/>
    </source>
</evidence>
<dbReference type="EC" id="6.3.5.13" evidence="2"/>
<dbReference type="GO" id="GO:0071555">
    <property type="term" value="P:cell wall organization"/>
    <property type="evidence" value="ECO:0007669"/>
    <property type="project" value="UniProtKB-KW"/>
</dbReference>
<dbReference type="GO" id="GO:0140282">
    <property type="term" value="F:carbon-nitrogen ligase activity on lipid II"/>
    <property type="evidence" value="ECO:0007669"/>
    <property type="project" value="UniProtKB-UniRule"/>
</dbReference>
<comment type="function">
    <text evidence="2">The lipid II isoglutaminyl synthase complex catalyzes the formation of alpha-D-isoglutamine in the cell wall lipid II stem peptide. The MurT subunit catalyzes the ATP-dependent amidation of D-glutamate residue of lipid II, converting it to an isoglutamine residue.</text>
</comment>
<protein>
    <recommendedName>
        <fullName evidence="2">Lipid II isoglutaminyl synthase (glutamine-hydrolyzing) subunit MurT</fullName>
        <ecNumber evidence="2">6.3.5.13</ecNumber>
    </recommendedName>
</protein>
<dbReference type="GO" id="GO:0009252">
    <property type="term" value="P:peptidoglycan biosynthetic process"/>
    <property type="evidence" value="ECO:0007669"/>
    <property type="project" value="UniProtKB-UniRule"/>
</dbReference>
<dbReference type="GO" id="GO:0008360">
    <property type="term" value="P:regulation of cell shape"/>
    <property type="evidence" value="ECO:0007669"/>
    <property type="project" value="UniProtKB-KW"/>
</dbReference>
<dbReference type="InterPro" id="IPR036565">
    <property type="entry name" value="Mur-like_cat_sf"/>
</dbReference>
<feature type="binding site" evidence="2">
    <location>
        <position position="230"/>
    </location>
    <ligand>
        <name>Zn(2+)</name>
        <dbReference type="ChEBI" id="CHEBI:29105"/>
    </ligand>
</feature>
<dbReference type="PANTHER" id="PTHR23135:SF7">
    <property type="entry name" value="LIPID II ISOGLUTAMINYL SYNTHASE (GLUTAMINE-HYDROLYZING) SUBUNIT MURT"/>
    <property type="match status" value="1"/>
</dbReference>
<dbReference type="PANTHER" id="PTHR23135">
    <property type="entry name" value="MUR LIGASE FAMILY MEMBER"/>
    <property type="match status" value="1"/>
</dbReference>
<keyword evidence="2" id="KW-0573">Peptidoglycan synthesis</keyword>
<evidence type="ECO:0000259" key="5">
    <source>
        <dbReference type="Pfam" id="PF08353"/>
    </source>
</evidence>
<comment type="catalytic activity">
    <reaction evidence="2">
        <text>beta-D-GlcNAc-(1-&gt;4)-Mur2Ac(oyl-L-Ala-gamma-D-Glu-L-Lys-D-Ala-D-Ala)-di-trans,octa-cis-undecaprenyl diphosphate + ATP = beta-D-GlcNAc-(1-&gt;4)-Mur2Ac(oyl-L-Ala-gamma-D-O-P-Glu-L-Lys-D-Ala-D-Ala)-di-trans,octa-cis-undecaprenyl diphosphate + ADP</text>
        <dbReference type="Rhea" id="RHEA:59488"/>
        <dbReference type="ChEBI" id="CHEBI:30616"/>
        <dbReference type="ChEBI" id="CHEBI:60033"/>
        <dbReference type="ChEBI" id="CHEBI:143132"/>
        <dbReference type="ChEBI" id="CHEBI:456216"/>
    </reaction>
</comment>
<dbReference type="Proteomes" id="UP000637695">
    <property type="component" value="Unassembled WGS sequence"/>
</dbReference>
<comment type="similarity">
    <text evidence="2">Belongs to the MurCDEF family. MurT subfamily.</text>
</comment>
<feature type="domain" description="Lipid II isoglutaminyl synthase (glutamine-hydrolyzing) subunit MurT C-terminal" evidence="5">
    <location>
        <begin position="317"/>
        <end position="431"/>
    </location>
</feature>
<feature type="domain" description="Mur ligase central" evidence="4">
    <location>
        <begin position="50"/>
        <end position="189"/>
    </location>
</feature>
<keyword evidence="2" id="KW-0961">Cell wall biogenesis/degradation</keyword>
<name>A0A917NFN7_9BACL</name>
<keyword evidence="2" id="KW-0862">Zinc</keyword>
<dbReference type="SUPFAM" id="SSF53623">
    <property type="entry name" value="MurD-like peptide ligases, catalytic domain"/>
    <property type="match status" value="1"/>
</dbReference>
<evidence type="ECO:0000313" key="6">
    <source>
        <dbReference type="EMBL" id="GGI97673.1"/>
    </source>
</evidence>
<dbReference type="InterPro" id="IPR013564">
    <property type="entry name" value="MurT_C"/>
</dbReference>